<evidence type="ECO:0008006" key="4">
    <source>
        <dbReference type="Google" id="ProtNLM"/>
    </source>
</evidence>
<feature type="transmembrane region" description="Helical" evidence="1">
    <location>
        <begin position="12"/>
        <end position="32"/>
    </location>
</feature>
<proteinExistence type="predicted"/>
<dbReference type="eggNOG" id="ENOG502Z815">
    <property type="taxonomic scope" value="Bacteria"/>
</dbReference>
<organism evidence="2 3">
    <name type="scientific">Brachybacterium phenoliresistens</name>
    <dbReference type="NCBI Taxonomy" id="396014"/>
    <lineage>
        <taxon>Bacteria</taxon>
        <taxon>Bacillati</taxon>
        <taxon>Actinomycetota</taxon>
        <taxon>Actinomycetes</taxon>
        <taxon>Micrococcales</taxon>
        <taxon>Dermabacteraceae</taxon>
        <taxon>Brachybacterium</taxon>
    </lineage>
</organism>
<evidence type="ECO:0000313" key="2">
    <source>
        <dbReference type="EMBL" id="EWS81290.1"/>
    </source>
</evidence>
<comment type="caution">
    <text evidence="2">The sequence shown here is derived from an EMBL/GenBank/DDBJ whole genome shotgun (WGS) entry which is preliminary data.</text>
</comment>
<dbReference type="Proteomes" id="UP000023067">
    <property type="component" value="Unassembled WGS sequence"/>
</dbReference>
<protein>
    <recommendedName>
        <fullName evidence="4">DoxX family protein</fullName>
    </recommendedName>
</protein>
<dbReference type="STRING" id="396014.BF93_17110"/>
<feature type="transmembrane region" description="Helical" evidence="1">
    <location>
        <begin position="161"/>
        <end position="182"/>
    </location>
</feature>
<dbReference type="AlphaFoldDB" id="Z9JSD3"/>
<dbReference type="EMBL" id="JDYK01000008">
    <property type="protein sequence ID" value="EWS81290.1"/>
    <property type="molecule type" value="Genomic_DNA"/>
</dbReference>
<reference evidence="2 3" key="1">
    <citation type="submission" date="2014-02" db="EMBL/GenBank/DDBJ databases">
        <title>Genome sequence of Brachybacterium phenoliresistens strain W13A50.</title>
        <authorList>
            <person name="Wang X."/>
        </authorList>
    </citation>
    <scope>NUCLEOTIDE SEQUENCE [LARGE SCALE GENOMIC DNA]</scope>
    <source>
        <strain evidence="2 3">W13A50</strain>
    </source>
</reference>
<feature type="transmembrane region" description="Helical" evidence="1">
    <location>
        <begin position="52"/>
        <end position="77"/>
    </location>
</feature>
<evidence type="ECO:0000256" key="1">
    <source>
        <dbReference type="SAM" id="Phobius"/>
    </source>
</evidence>
<keyword evidence="1" id="KW-0812">Transmembrane</keyword>
<name>Z9JSD3_9MICO</name>
<dbReference type="PATRIC" id="fig|396014.3.peg.1765"/>
<evidence type="ECO:0000313" key="3">
    <source>
        <dbReference type="Proteomes" id="UP000023067"/>
    </source>
</evidence>
<accession>Z9JSD3</accession>
<gene>
    <name evidence="2" type="ORF">BF93_17110</name>
</gene>
<feature type="transmembrane region" description="Helical" evidence="1">
    <location>
        <begin position="84"/>
        <end position="105"/>
    </location>
</feature>
<keyword evidence="1" id="KW-0472">Membrane</keyword>
<keyword evidence="3" id="KW-1185">Reference proteome</keyword>
<keyword evidence="1" id="KW-1133">Transmembrane helix</keyword>
<sequence>MTLGWWLHGLVRVLLALALAYYGVAKLVLGQFGVADMGDALVAQGEMSPMGMLWRLVAFSPLFQVLAGLAEAGAALALMWRRSVAFGALLAAADMALVLVLNLGYDVPVKTIALVLLVMSLVVLGPWMPRVARSLLGHGAIPAGPEPALIPGRPFRKVTDVAGPLAGIALLALVAWGVSALYPARSTDATPPAGVWVVAQDTAEPAAQLSEDTRWQKAAFGEVAYDGTARAQVRRADGTLLDGTYERTGGSTVELALREQRDPGQTFAEHAASEQLTWTLTVQEHADGSLRLHGEGIDLVLSPDEDGRVLYDRGFSWGLRPDDPFNR</sequence>
<dbReference type="HOGENOM" id="CLU_769095_0_0_11"/>
<feature type="transmembrane region" description="Helical" evidence="1">
    <location>
        <begin position="111"/>
        <end position="128"/>
    </location>
</feature>